<reference evidence="1" key="1">
    <citation type="submission" date="2014-09" db="EMBL/GenBank/DDBJ databases">
        <authorList>
            <person name="Magalhaes I.L.F."/>
            <person name="Oliveira U."/>
            <person name="Santos F.R."/>
            <person name="Vidigal T.H.D.A."/>
            <person name="Brescovit A.D."/>
            <person name="Santos A.J."/>
        </authorList>
    </citation>
    <scope>NUCLEOTIDE SEQUENCE</scope>
    <source>
        <tissue evidence="1">Shoot tissue taken approximately 20 cm above the soil surface</tissue>
    </source>
</reference>
<accession>A0A0A8XVD5</accession>
<dbReference type="EMBL" id="GBRH01281177">
    <property type="protein sequence ID" value="JAD16718.1"/>
    <property type="molecule type" value="Transcribed_RNA"/>
</dbReference>
<proteinExistence type="predicted"/>
<sequence length="39" mass="4409">MERKETGEKVKCNGLRLSSPDLFSFSWCGQRRKEGGGCM</sequence>
<dbReference type="AlphaFoldDB" id="A0A0A8XVD5"/>
<reference evidence="1" key="2">
    <citation type="journal article" date="2015" name="Data Brief">
        <title>Shoot transcriptome of the giant reed, Arundo donax.</title>
        <authorList>
            <person name="Barrero R.A."/>
            <person name="Guerrero F.D."/>
            <person name="Moolhuijzen P."/>
            <person name="Goolsby J.A."/>
            <person name="Tidwell J."/>
            <person name="Bellgard S.E."/>
            <person name="Bellgard M.I."/>
        </authorList>
    </citation>
    <scope>NUCLEOTIDE SEQUENCE</scope>
    <source>
        <tissue evidence="1">Shoot tissue taken approximately 20 cm above the soil surface</tissue>
    </source>
</reference>
<protein>
    <submittedName>
        <fullName evidence="1">Uncharacterized protein</fullName>
    </submittedName>
</protein>
<organism evidence="1">
    <name type="scientific">Arundo donax</name>
    <name type="common">Giant reed</name>
    <name type="synonym">Donax arundinaceus</name>
    <dbReference type="NCBI Taxonomy" id="35708"/>
    <lineage>
        <taxon>Eukaryota</taxon>
        <taxon>Viridiplantae</taxon>
        <taxon>Streptophyta</taxon>
        <taxon>Embryophyta</taxon>
        <taxon>Tracheophyta</taxon>
        <taxon>Spermatophyta</taxon>
        <taxon>Magnoliopsida</taxon>
        <taxon>Liliopsida</taxon>
        <taxon>Poales</taxon>
        <taxon>Poaceae</taxon>
        <taxon>PACMAD clade</taxon>
        <taxon>Arundinoideae</taxon>
        <taxon>Arundineae</taxon>
        <taxon>Arundo</taxon>
    </lineage>
</organism>
<name>A0A0A8XVD5_ARUDO</name>
<evidence type="ECO:0000313" key="1">
    <source>
        <dbReference type="EMBL" id="JAD16718.1"/>
    </source>
</evidence>